<evidence type="ECO:0008006" key="2">
    <source>
        <dbReference type="Google" id="ProtNLM"/>
    </source>
</evidence>
<sequence length="109" mass="12913">MTNEDGIFEMEIGNIYSYIIKKVDDTGKPIEPIELVKYFNLNIKQIEGYMLELEDMNLIIRSKDIHPQTIFPTEEGRKIYYDKILSLIPNRFQKQIKKLVKINKMSKTN</sequence>
<reference evidence="1" key="1">
    <citation type="journal article" date="2015" name="Nature">
        <title>Complex archaea that bridge the gap between prokaryotes and eukaryotes.</title>
        <authorList>
            <person name="Spang A."/>
            <person name="Saw J.H."/>
            <person name="Jorgensen S.L."/>
            <person name="Zaremba-Niedzwiedzka K."/>
            <person name="Martijn J."/>
            <person name="Lind A.E."/>
            <person name="van Eijk R."/>
            <person name="Schleper C."/>
            <person name="Guy L."/>
            <person name="Ettema T.J."/>
        </authorList>
    </citation>
    <scope>NUCLEOTIDE SEQUENCE</scope>
</reference>
<comment type="caution">
    <text evidence="1">The sequence shown here is derived from an EMBL/GenBank/DDBJ whole genome shotgun (WGS) entry which is preliminary data.</text>
</comment>
<gene>
    <name evidence="1" type="ORF">LCGC14_2916740</name>
</gene>
<dbReference type="InterPro" id="IPR036388">
    <property type="entry name" value="WH-like_DNA-bd_sf"/>
</dbReference>
<name>A0A0F8XQA7_9ZZZZ</name>
<organism evidence="1">
    <name type="scientific">marine sediment metagenome</name>
    <dbReference type="NCBI Taxonomy" id="412755"/>
    <lineage>
        <taxon>unclassified sequences</taxon>
        <taxon>metagenomes</taxon>
        <taxon>ecological metagenomes</taxon>
    </lineage>
</organism>
<evidence type="ECO:0000313" key="1">
    <source>
        <dbReference type="EMBL" id="KKK71158.1"/>
    </source>
</evidence>
<accession>A0A0F8XQA7</accession>
<dbReference type="Gene3D" id="1.10.10.10">
    <property type="entry name" value="Winged helix-like DNA-binding domain superfamily/Winged helix DNA-binding domain"/>
    <property type="match status" value="1"/>
</dbReference>
<dbReference type="AlphaFoldDB" id="A0A0F8XQA7"/>
<dbReference type="InterPro" id="IPR036390">
    <property type="entry name" value="WH_DNA-bd_sf"/>
</dbReference>
<dbReference type="SUPFAM" id="SSF46785">
    <property type="entry name" value="Winged helix' DNA-binding domain"/>
    <property type="match status" value="1"/>
</dbReference>
<dbReference type="EMBL" id="LAZR01057860">
    <property type="protein sequence ID" value="KKK71158.1"/>
    <property type="molecule type" value="Genomic_DNA"/>
</dbReference>
<proteinExistence type="predicted"/>
<protein>
    <recommendedName>
        <fullName evidence="2">ArnR1-like winged helix-turn-helix domain-containing protein</fullName>
    </recommendedName>
</protein>